<protein>
    <submittedName>
        <fullName evidence="1">Uncharacterized protein</fullName>
    </submittedName>
</protein>
<comment type="caution">
    <text evidence="1">The sequence shown here is derived from an EMBL/GenBank/DDBJ whole genome shotgun (WGS) entry which is preliminary data.</text>
</comment>
<organism evidence="1">
    <name type="scientific">marine sediment metagenome</name>
    <dbReference type="NCBI Taxonomy" id="412755"/>
    <lineage>
        <taxon>unclassified sequences</taxon>
        <taxon>metagenomes</taxon>
        <taxon>ecological metagenomes</taxon>
    </lineage>
</organism>
<proteinExistence type="predicted"/>
<dbReference type="AlphaFoldDB" id="A0A0F9NM65"/>
<name>A0A0F9NM65_9ZZZZ</name>
<evidence type="ECO:0000313" key="1">
    <source>
        <dbReference type="EMBL" id="KKN18984.1"/>
    </source>
</evidence>
<reference evidence="1" key="1">
    <citation type="journal article" date="2015" name="Nature">
        <title>Complex archaea that bridge the gap between prokaryotes and eukaryotes.</title>
        <authorList>
            <person name="Spang A."/>
            <person name="Saw J.H."/>
            <person name="Jorgensen S.L."/>
            <person name="Zaremba-Niedzwiedzka K."/>
            <person name="Martijn J."/>
            <person name="Lind A.E."/>
            <person name="van Eijk R."/>
            <person name="Schleper C."/>
            <person name="Guy L."/>
            <person name="Ettema T.J."/>
        </authorList>
    </citation>
    <scope>NUCLEOTIDE SEQUENCE</scope>
</reference>
<dbReference type="EMBL" id="LAZR01003377">
    <property type="protein sequence ID" value="KKN18984.1"/>
    <property type="molecule type" value="Genomic_DNA"/>
</dbReference>
<gene>
    <name evidence="1" type="ORF">LCGC14_0950330</name>
</gene>
<accession>A0A0F9NM65</accession>
<sequence>MILTRRKFLQRLGYMMAGGLIVPCVPKVFYSIPERIVYTGEPSFDPLQMLVTWNNGQSGSPVTEALLEDYKALTHFIPEAIVKELNLYKIDTAPLIKRLSRPYVLQGDC</sequence>